<keyword evidence="3" id="KW-1185">Reference proteome</keyword>
<protein>
    <recommendedName>
        <fullName evidence="4">TonB-dependent receptor</fullName>
    </recommendedName>
</protein>
<name>A0ABW0QQZ4_9GAMM</name>
<keyword evidence="1" id="KW-0732">Signal</keyword>
<comment type="caution">
    <text evidence="2">The sequence shown here is derived from an EMBL/GenBank/DDBJ whole genome shotgun (WGS) entry which is preliminary data.</text>
</comment>
<dbReference type="RefSeq" id="WP_377319543.1">
    <property type="nucleotide sequence ID" value="NZ_JBHSNF010000002.1"/>
</dbReference>
<organism evidence="2 3">
    <name type="scientific">Rhodanobacter ginsengisoli</name>
    <dbReference type="NCBI Taxonomy" id="418646"/>
    <lineage>
        <taxon>Bacteria</taxon>
        <taxon>Pseudomonadati</taxon>
        <taxon>Pseudomonadota</taxon>
        <taxon>Gammaproteobacteria</taxon>
        <taxon>Lysobacterales</taxon>
        <taxon>Rhodanobacteraceae</taxon>
        <taxon>Rhodanobacter</taxon>
    </lineage>
</organism>
<evidence type="ECO:0000313" key="3">
    <source>
        <dbReference type="Proteomes" id="UP001596114"/>
    </source>
</evidence>
<feature type="chain" id="PRO_5045653459" description="TonB-dependent receptor" evidence="1">
    <location>
        <begin position="26"/>
        <end position="184"/>
    </location>
</feature>
<gene>
    <name evidence="2" type="ORF">ACFPPA_09580</name>
</gene>
<sequence>MGQAAIKLNWICVLFGAVCCSQAAAQRPTVAAVPIARNALIAMAPAERWKPVSEGRLDVIRGGFDVGGGLLASFGLNRQIYVNGSRVSSAGVQIPDIGNMTREQAGALLAATGSASVFQLGPDNKFDATAFTQATAATVIQNTLDGQNIQSLTTLDIVVNNVDLLHSINLANSLQAAAIGTQGH</sequence>
<proteinExistence type="predicted"/>
<feature type="signal peptide" evidence="1">
    <location>
        <begin position="1"/>
        <end position="25"/>
    </location>
</feature>
<accession>A0ABW0QQZ4</accession>
<dbReference type="EMBL" id="JBHSNF010000002">
    <property type="protein sequence ID" value="MFC5525992.1"/>
    <property type="molecule type" value="Genomic_DNA"/>
</dbReference>
<reference evidence="3" key="1">
    <citation type="journal article" date="2019" name="Int. J. Syst. Evol. Microbiol.">
        <title>The Global Catalogue of Microorganisms (GCM) 10K type strain sequencing project: providing services to taxonomists for standard genome sequencing and annotation.</title>
        <authorList>
            <consortium name="The Broad Institute Genomics Platform"/>
            <consortium name="The Broad Institute Genome Sequencing Center for Infectious Disease"/>
            <person name="Wu L."/>
            <person name="Ma J."/>
        </authorList>
    </citation>
    <scope>NUCLEOTIDE SEQUENCE [LARGE SCALE GENOMIC DNA]</scope>
    <source>
        <strain evidence="3">CGMCC 1.16619</strain>
    </source>
</reference>
<dbReference type="Proteomes" id="UP001596114">
    <property type="component" value="Unassembled WGS sequence"/>
</dbReference>
<evidence type="ECO:0000256" key="1">
    <source>
        <dbReference type="SAM" id="SignalP"/>
    </source>
</evidence>
<evidence type="ECO:0008006" key="4">
    <source>
        <dbReference type="Google" id="ProtNLM"/>
    </source>
</evidence>
<evidence type="ECO:0000313" key="2">
    <source>
        <dbReference type="EMBL" id="MFC5525992.1"/>
    </source>
</evidence>